<comment type="caution">
    <text evidence="1">The sequence shown here is derived from an EMBL/GenBank/DDBJ whole genome shotgun (WGS) entry which is preliminary data.</text>
</comment>
<sequence>MERIISIALLVICLLGMNTVYADSDISVERDMLTELNIIDESYLSNSNTVTRAECIVAITRVIGVTNEDIEKLNGADFVAFEDTDSYSYFGCAYRAKIAYGEECIVDYPTYRTSHTGKNTDFFFFPNRAATVKETLAFMVRCLQSDKTDFDLILEKAKDNGLINDKDDFIQNLNDFISQDNFFVLLERLLQQKRYKYYDRENNRFKMEGNIDEERCMTYLEFLTQRQMAEQ</sequence>
<evidence type="ECO:0000313" key="2">
    <source>
        <dbReference type="Proteomes" id="UP000611762"/>
    </source>
</evidence>
<proteinExistence type="predicted"/>
<organism evidence="1 2">
    <name type="scientific">Congzhengia minquanensis</name>
    <dbReference type="NCBI Taxonomy" id="2763657"/>
    <lineage>
        <taxon>Bacteria</taxon>
        <taxon>Bacillati</taxon>
        <taxon>Bacillota</taxon>
        <taxon>Clostridia</taxon>
        <taxon>Eubacteriales</taxon>
        <taxon>Oscillospiraceae</taxon>
        <taxon>Congzhengia</taxon>
    </lineage>
</organism>
<gene>
    <name evidence="1" type="ORF">H8698_13140</name>
</gene>
<dbReference type="Proteomes" id="UP000611762">
    <property type="component" value="Unassembled WGS sequence"/>
</dbReference>
<name>A0A926DQD8_9FIRM</name>
<protein>
    <recommendedName>
        <fullName evidence="3">SLH domain-containing protein</fullName>
    </recommendedName>
</protein>
<accession>A0A926DQD8</accession>
<reference evidence="1" key="1">
    <citation type="submission" date="2020-08" db="EMBL/GenBank/DDBJ databases">
        <title>Genome public.</title>
        <authorList>
            <person name="Liu C."/>
            <person name="Sun Q."/>
        </authorList>
    </citation>
    <scope>NUCLEOTIDE SEQUENCE</scope>
    <source>
        <strain evidence="1">H8</strain>
    </source>
</reference>
<evidence type="ECO:0008006" key="3">
    <source>
        <dbReference type="Google" id="ProtNLM"/>
    </source>
</evidence>
<keyword evidence="2" id="KW-1185">Reference proteome</keyword>
<dbReference type="RefSeq" id="WP_249313889.1">
    <property type="nucleotide sequence ID" value="NZ_JACRSU010000012.1"/>
</dbReference>
<dbReference type="EMBL" id="JACRSU010000012">
    <property type="protein sequence ID" value="MBC8541912.1"/>
    <property type="molecule type" value="Genomic_DNA"/>
</dbReference>
<dbReference type="AlphaFoldDB" id="A0A926DQD8"/>
<evidence type="ECO:0000313" key="1">
    <source>
        <dbReference type="EMBL" id="MBC8541912.1"/>
    </source>
</evidence>